<gene>
    <name evidence="1" type="ORF">COCCADRAFT_10618</name>
</gene>
<dbReference type="OrthoDB" id="3771398at2759"/>
<dbReference type="AlphaFoldDB" id="W6Y5P1"/>
<protein>
    <submittedName>
        <fullName evidence="1">Uncharacterized protein</fullName>
    </submittedName>
</protein>
<dbReference type="Proteomes" id="UP000053841">
    <property type="component" value="Unassembled WGS sequence"/>
</dbReference>
<dbReference type="STRING" id="930089.W6Y5P1"/>
<accession>W6Y5P1</accession>
<keyword evidence="2" id="KW-1185">Reference proteome</keyword>
<organism evidence="1 2">
    <name type="scientific">Cochliobolus carbonum (strain 26-R-13)</name>
    <name type="common">Maize leaf spot fungus</name>
    <name type="synonym">Bipolaris zeicola</name>
    <dbReference type="NCBI Taxonomy" id="930089"/>
    <lineage>
        <taxon>Eukaryota</taxon>
        <taxon>Fungi</taxon>
        <taxon>Dikarya</taxon>
        <taxon>Ascomycota</taxon>
        <taxon>Pezizomycotina</taxon>
        <taxon>Dothideomycetes</taxon>
        <taxon>Pleosporomycetidae</taxon>
        <taxon>Pleosporales</taxon>
        <taxon>Pleosporineae</taxon>
        <taxon>Pleosporaceae</taxon>
        <taxon>Bipolaris</taxon>
    </lineage>
</organism>
<dbReference type="RefSeq" id="XP_007719080.1">
    <property type="nucleotide sequence ID" value="XM_007720890.1"/>
</dbReference>
<dbReference type="KEGG" id="bze:COCCADRAFT_10618"/>
<dbReference type="EMBL" id="KI965319">
    <property type="protein sequence ID" value="EUC26616.1"/>
    <property type="molecule type" value="Genomic_DNA"/>
</dbReference>
<evidence type="ECO:0000313" key="2">
    <source>
        <dbReference type="Proteomes" id="UP000053841"/>
    </source>
</evidence>
<dbReference type="GeneID" id="19143353"/>
<proteinExistence type="predicted"/>
<name>W6Y5P1_COCC2</name>
<reference evidence="1 2" key="1">
    <citation type="journal article" date="2013" name="PLoS Genet.">
        <title>Comparative genome structure, secondary metabolite, and effector coding capacity across Cochliobolus pathogens.</title>
        <authorList>
            <person name="Condon B.J."/>
            <person name="Leng Y."/>
            <person name="Wu D."/>
            <person name="Bushley K.E."/>
            <person name="Ohm R.A."/>
            <person name="Otillar R."/>
            <person name="Martin J."/>
            <person name="Schackwitz W."/>
            <person name="Grimwood J."/>
            <person name="MohdZainudin N."/>
            <person name="Xue C."/>
            <person name="Wang R."/>
            <person name="Manning V.A."/>
            <person name="Dhillon B."/>
            <person name="Tu Z.J."/>
            <person name="Steffenson B.J."/>
            <person name="Salamov A."/>
            <person name="Sun H."/>
            <person name="Lowry S."/>
            <person name="LaButti K."/>
            <person name="Han J."/>
            <person name="Copeland A."/>
            <person name="Lindquist E."/>
            <person name="Barry K."/>
            <person name="Schmutz J."/>
            <person name="Baker S.E."/>
            <person name="Ciuffetti L.M."/>
            <person name="Grigoriev I.V."/>
            <person name="Zhong S."/>
            <person name="Turgeon B.G."/>
        </authorList>
    </citation>
    <scope>NUCLEOTIDE SEQUENCE [LARGE SCALE GENOMIC DNA]</scope>
    <source>
        <strain evidence="1 2">26-R-13</strain>
    </source>
</reference>
<sequence length="53" mass="5785">MVKQFKWKALAADDDVVLAGETETKIEAWGEVNLPLSTPSGIKTTTLKRVALI</sequence>
<evidence type="ECO:0000313" key="1">
    <source>
        <dbReference type="EMBL" id="EUC26616.1"/>
    </source>
</evidence>
<dbReference type="HOGENOM" id="CLU_3068324_0_0_1"/>